<dbReference type="InterPro" id="IPR053745">
    <property type="entry name" value="Viral_Tail_Comp_sf"/>
</dbReference>
<protein>
    <recommendedName>
        <fullName evidence="3">DUF3168 domain-containing protein</fullName>
    </recommendedName>
</protein>
<evidence type="ECO:0008006" key="3">
    <source>
        <dbReference type="Google" id="ProtNLM"/>
    </source>
</evidence>
<keyword evidence="2" id="KW-1185">Reference proteome</keyword>
<gene>
    <name evidence="1" type="ORF">R4Y45_06080</name>
</gene>
<evidence type="ECO:0000313" key="2">
    <source>
        <dbReference type="Proteomes" id="UP001377804"/>
    </source>
</evidence>
<sequence>MTPELILQNYFFEVLTEQGFDVYDYLPDESASYPFILISNSQNITEATKTSTGGNVVLTIDVWGSKEQRYKVAQVTEEVSNLFKGRKQIESYIFDRMLNLDNRAYTVDNSSNQIFLHSQLQLNYKFY</sequence>
<dbReference type="Proteomes" id="UP001377804">
    <property type="component" value="Unassembled WGS sequence"/>
</dbReference>
<comment type="caution">
    <text evidence="1">The sequence shown here is derived from an EMBL/GenBank/DDBJ whole genome shotgun (WGS) entry which is preliminary data.</text>
</comment>
<dbReference type="EMBL" id="JAWMWG010000003">
    <property type="protein sequence ID" value="MEJ6348784.1"/>
    <property type="molecule type" value="Genomic_DNA"/>
</dbReference>
<accession>A0ABU8SHG3</accession>
<proteinExistence type="predicted"/>
<dbReference type="RefSeq" id="WP_339970287.1">
    <property type="nucleotide sequence ID" value="NZ_JAWMWG010000003.1"/>
</dbReference>
<reference evidence="1 2" key="1">
    <citation type="submission" date="2023-10" db="EMBL/GenBank/DDBJ databases">
        <title>Holzapfeliella saturejae sp. nov. isolated from Satureja montana flowers.</title>
        <authorList>
            <person name="Alcantara C."/>
            <person name="Zuniga M."/>
            <person name="Landete J.M."/>
            <person name="Monedero V."/>
        </authorList>
    </citation>
    <scope>NUCLEOTIDE SEQUENCE [LARGE SCALE GENOMIC DNA]</scope>
    <source>
        <strain evidence="1 2">He02</strain>
    </source>
</reference>
<name>A0ABU8SHG3_9LACO</name>
<evidence type="ECO:0000313" key="1">
    <source>
        <dbReference type="EMBL" id="MEJ6348784.1"/>
    </source>
</evidence>
<dbReference type="Gene3D" id="3.30.2000.30">
    <property type="match status" value="1"/>
</dbReference>
<organism evidence="1 2">
    <name type="scientific">Holzapfeliella saturejae</name>
    <dbReference type="NCBI Taxonomy" id="3082953"/>
    <lineage>
        <taxon>Bacteria</taxon>
        <taxon>Bacillati</taxon>
        <taxon>Bacillota</taxon>
        <taxon>Bacilli</taxon>
        <taxon>Lactobacillales</taxon>
        <taxon>Lactobacillaceae</taxon>
        <taxon>Holzapfeliella</taxon>
    </lineage>
</organism>